<organism evidence="2">
    <name type="scientific">uncultured marine thaumarchaeote SAT1000_13_B06</name>
    <dbReference type="NCBI Taxonomy" id="1456381"/>
    <lineage>
        <taxon>Archaea</taxon>
        <taxon>Nitrososphaerota</taxon>
        <taxon>environmental samples</taxon>
    </lineage>
</organism>
<evidence type="ECO:0000313" key="2">
    <source>
        <dbReference type="EMBL" id="AIF23177.1"/>
    </source>
</evidence>
<feature type="coiled-coil region" evidence="1">
    <location>
        <begin position="14"/>
        <end position="41"/>
    </location>
</feature>
<keyword evidence="1" id="KW-0175">Coiled coil</keyword>
<proteinExistence type="predicted"/>
<reference evidence="2" key="1">
    <citation type="journal article" date="2014" name="Genome Biol. Evol.">
        <title>Pangenome evidence for extensive interdomain horizontal transfer affecting lineage core and shell genes in uncultured planktonic thaumarchaeota and euryarchaeota.</title>
        <authorList>
            <person name="Deschamps P."/>
            <person name="Zivanovic Y."/>
            <person name="Moreira D."/>
            <person name="Rodriguez-Valera F."/>
            <person name="Lopez-Garcia P."/>
        </authorList>
    </citation>
    <scope>NUCLEOTIDE SEQUENCE</scope>
</reference>
<protein>
    <submittedName>
        <fullName evidence="2">Uncharacterized protein</fullName>
    </submittedName>
</protein>
<name>A0A075I8W7_9ARCH</name>
<accession>A0A075I8W7</accession>
<sequence>MGGRKNLGVLAENKKQVINAIKKIKQDYNKYQESLQEFSKNFDGNGAKNTSRIVSESLEKTNSGLEILIFSPVRGMFDGRTDLTG</sequence>
<dbReference type="EMBL" id="KF901223">
    <property type="protein sequence ID" value="AIF23177.1"/>
    <property type="molecule type" value="Genomic_DNA"/>
</dbReference>
<dbReference type="AlphaFoldDB" id="A0A075I8W7"/>
<evidence type="ECO:0000256" key="1">
    <source>
        <dbReference type="SAM" id="Coils"/>
    </source>
</evidence>